<evidence type="ECO:0000313" key="1">
    <source>
        <dbReference type="EMBL" id="KAJ5096980.1"/>
    </source>
</evidence>
<gene>
    <name evidence="1" type="ORF">N7456_007701</name>
</gene>
<dbReference type="OrthoDB" id="10511576at2759"/>
<dbReference type="EMBL" id="JAPQKH010000005">
    <property type="protein sequence ID" value="KAJ5096980.1"/>
    <property type="molecule type" value="Genomic_DNA"/>
</dbReference>
<sequence>MLLGHSPGPPEKGGLPVLTAQGLNAANSREASHGYLTFSGAPGENAEDFVTLCRLRWKYRNLSPEECNRAQLATLRSGLRGIPAEFVADSKNNDFETLSRDLIHRFPFVKVMKKGGPTAKKRLQHQAQANRTLDEYVVEAFQLRSETPQNLEPLLVKHWAAGIDDTALRDCLLKEFRKWQEDGESCTLERMLERANNLLDL</sequence>
<reference evidence="1" key="1">
    <citation type="submission" date="2022-11" db="EMBL/GenBank/DDBJ databases">
        <authorList>
            <person name="Petersen C."/>
        </authorList>
    </citation>
    <scope>NUCLEOTIDE SEQUENCE</scope>
    <source>
        <strain evidence="1">IBT 30069</strain>
    </source>
</reference>
<reference evidence="1" key="2">
    <citation type="journal article" date="2023" name="IMA Fungus">
        <title>Comparative genomic study of the Penicillium genus elucidates a diverse pangenome and 15 lateral gene transfer events.</title>
        <authorList>
            <person name="Petersen C."/>
            <person name="Sorensen T."/>
            <person name="Nielsen M.R."/>
            <person name="Sondergaard T.E."/>
            <person name="Sorensen J.L."/>
            <person name="Fitzpatrick D.A."/>
            <person name="Frisvad J.C."/>
            <person name="Nielsen K.L."/>
        </authorList>
    </citation>
    <scope>NUCLEOTIDE SEQUENCE</scope>
    <source>
        <strain evidence="1">IBT 30069</strain>
    </source>
</reference>
<proteinExistence type="predicted"/>
<dbReference type="AlphaFoldDB" id="A0A9W9FB66"/>
<name>A0A9W9FB66_9EURO</name>
<accession>A0A9W9FB66</accession>
<protein>
    <submittedName>
        <fullName evidence="1">Uncharacterized protein</fullName>
    </submittedName>
</protein>
<dbReference type="Proteomes" id="UP001149165">
    <property type="component" value="Unassembled WGS sequence"/>
</dbReference>
<keyword evidence="2" id="KW-1185">Reference proteome</keyword>
<evidence type="ECO:0000313" key="2">
    <source>
        <dbReference type="Proteomes" id="UP001149165"/>
    </source>
</evidence>
<organism evidence="1 2">
    <name type="scientific">Penicillium angulare</name>
    <dbReference type="NCBI Taxonomy" id="116970"/>
    <lineage>
        <taxon>Eukaryota</taxon>
        <taxon>Fungi</taxon>
        <taxon>Dikarya</taxon>
        <taxon>Ascomycota</taxon>
        <taxon>Pezizomycotina</taxon>
        <taxon>Eurotiomycetes</taxon>
        <taxon>Eurotiomycetidae</taxon>
        <taxon>Eurotiales</taxon>
        <taxon>Aspergillaceae</taxon>
        <taxon>Penicillium</taxon>
    </lineage>
</organism>
<comment type="caution">
    <text evidence="1">The sequence shown here is derived from an EMBL/GenBank/DDBJ whole genome shotgun (WGS) entry which is preliminary data.</text>
</comment>